<dbReference type="OrthoDB" id="3200163at2759"/>
<gene>
    <name evidence="2" type="ORF">FZEAL_5118</name>
</gene>
<sequence>MEAAASIVAFVQVASEITKCIIKFNKLWEEASDLPQDLKDLFEGLNDYLILFEELKEQLEFDNVSTTTQSSSGIARSFNASLKARDILQELVKEMSCKVLSKKDGFQRIFTSLKLATKKEKLERFQKRLKRSMSLLHISIAIYHIATTRRTTETIVSRVTTGFSQQLESIQYTHVPSVTTMEESETKLVKKEKSYGPLTNPSRKAITSSRVYTPSQTGRFAIAYTRGTGSWHAYLQLPSWVSQSVHIFQSCPNISGWSFNYRVYNIVPSDSEIITRIKKGDESGVLELFSSRRASPFDRDASGDSLLYLLLKRGLEETLCEVVGEARQSPLYPLIYEPSREALDADWEKIVNLFQNHLQDPEDLPIARLFDFRLEFTHSDEYVFIFRERFMPKYYTWPIRMRFEAVRLGSFYMKKARNLPRLLSEDLIVTKSDVSLSTHEKLSLVHSAAVSLGIRFADEALPYKRAEFQWPLYTDSWHDFVLQVVAAAEVEDLHSIECVSPWDVYHVPQWRGTPLISLLGGALCYLSPDVSFFHWSSVFRQTLHQWLEDILLVGMDLLEYGERERKLLHNELRGAFDADAIASSRTLTREIRAKASYDSKESEAVRNGWTERHWVPIRIIDLKIGKDIQDWDILWAPEFEHMASNMATRPAKKAGTWYSEGADVLRIELEGFLADVPDSIDGAPLPVSGARVVIAPHAGYSYSGSCAAWAYKALDLSRAKRVFVLGPSHTYILEGCAATTFSKYATPFGDLTIDQELAKTIEDAAYMEPMPQSNEVDEHSLEMHMPYLYLRCEQTFRTPERFPKIVPILVGINKGREEKAIGKVLLPYLKDPENAFIISSDFCHWGHRFSYMVHSPSNKPDNLVRLRKNDSAPTGPPIHETIRIIDEEAMDAVKSGSHDAFLATLRQTGNTVCGRHPIGVMMAALELLGKVPEFKGKGRFSVIQYKRSNLVSEPYDFSVSYVSAYAVL</sequence>
<dbReference type="EMBL" id="JABEYC010000362">
    <property type="protein sequence ID" value="KAF4978520.1"/>
    <property type="molecule type" value="Genomic_DNA"/>
</dbReference>
<evidence type="ECO:0000313" key="2">
    <source>
        <dbReference type="EMBL" id="KAF4978520.1"/>
    </source>
</evidence>
<dbReference type="AlphaFoldDB" id="A0A8H4UL22"/>
<dbReference type="InterPro" id="IPR002737">
    <property type="entry name" value="MEMO1_fam"/>
</dbReference>
<evidence type="ECO:0008006" key="4">
    <source>
        <dbReference type="Google" id="ProtNLM"/>
    </source>
</evidence>
<dbReference type="PANTHER" id="PTHR11060">
    <property type="entry name" value="PROTEIN MEMO1"/>
    <property type="match status" value="1"/>
</dbReference>
<reference evidence="2" key="1">
    <citation type="journal article" date="2020" name="BMC Genomics">
        <title>Correction to: Identification and distribution of gene clusters required for synthesis of sphingolipid metabolism inhibitors in diverse species of the filamentous fungus Fusarium.</title>
        <authorList>
            <person name="Kim H.S."/>
            <person name="Lohmar J.M."/>
            <person name="Busman M."/>
            <person name="Brown D.W."/>
            <person name="Naumann T.A."/>
            <person name="Divon H.H."/>
            <person name="Lysoe E."/>
            <person name="Uhlig S."/>
            <person name="Proctor R.H."/>
        </authorList>
    </citation>
    <scope>NUCLEOTIDE SEQUENCE</scope>
    <source>
        <strain evidence="2">NRRL 22465</strain>
    </source>
</reference>
<name>A0A8H4UL22_9HYPO</name>
<evidence type="ECO:0000256" key="1">
    <source>
        <dbReference type="ARBA" id="ARBA00006315"/>
    </source>
</evidence>
<dbReference type="Gene3D" id="3.40.830.10">
    <property type="entry name" value="LigB-like"/>
    <property type="match status" value="1"/>
</dbReference>
<comment type="caution">
    <text evidence="2">The sequence shown here is derived from an EMBL/GenBank/DDBJ whole genome shotgun (WGS) entry which is preliminary data.</text>
</comment>
<evidence type="ECO:0000313" key="3">
    <source>
        <dbReference type="Proteomes" id="UP000635477"/>
    </source>
</evidence>
<dbReference type="Pfam" id="PF01875">
    <property type="entry name" value="Memo"/>
    <property type="match status" value="1"/>
</dbReference>
<reference evidence="2" key="2">
    <citation type="submission" date="2020-05" db="EMBL/GenBank/DDBJ databases">
        <authorList>
            <person name="Kim H.-S."/>
            <person name="Proctor R.H."/>
            <person name="Brown D.W."/>
        </authorList>
    </citation>
    <scope>NUCLEOTIDE SEQUENCE</scope>
    <source>
        <strain evidence="2">NRRL 22465</strain>
    </source>
</reference>
<dbReference type="Proteomes" id="UP000635477">
    <property type="component" value="Unassembled WGS sequence"/>
</dbReference>
<accession>A0A8H4UL22</accession>
<organism evidence="2 3">
    <name type="scientific">Fusarium zealandicum</name>
    <dbReference type="NCBI Taxonomy" id="1053134"/>
    <lineage>
        <taxon>Eukaryota</taxon>
        <taxon>Fungi</taxon>
        <taxon>Dikarya</taxon>
        <taxon>Ascomycota</taxon>
        <taxon>Pezizomycotina</taxon>
        <taxon>Sordariomycetes</taxon>
        <taxon>Hypocreomycetidae</taxon>
        <taxon>Hypocreales</taxon>
        <taxon>Nectriaceae</taxon>
        <taxon>Fusarium</taxon>
        <taxon>Fusarium staphyleae species complex</taxon>
    </lineage>
</organism>
<dbReference type="NCBIfam" id="TIGR04336">
    <property type="entry name" value="AmmeMemoSam_B"/>
    <property type="match status" value="1"/>
</dbReference>
<comment type="similarity">
    <text evidence="1">Belongs to the MEMO1 family.</text>
</comment>
<keyword evidence="3" id="KW-1185">Reference proteome</keyword>
<proteinExistence type="inferred from homology"/>
<protein>
    <recommendedName>
        <fullName evidence="4">Protein MEMO1</fullName>
    </recommendedName>
</protein>
<dbReference type="HAMAP" id="MF_00055">
    <property type="entry name" value="MEMO1"/>
    <property type="match status" value="1"/>
</dbReference>
<dbReference type="CDD" id="cd07361">
    <property type="entry name" value="MEMO_like"/>
    <property type="match status" value="1"/>
</dbReference>
<dbReference type="PANTHER" id="PTHR11060:SF0">
    <property type="entry name" value="PROTEIN MEMO1"/>
    <property type="match status" value="1"/>
</dbReference>